<keyword evidence="2" id="KW-1185">Reference proteome</keyword>
<comment type="caution">
    <text evidence="1">The sequence shown here is derived from an EMBL/GenBank/DDBJ whole genome shotgun (WGS) entry which is preliminary data.</text>
</comment>
<protein>
    <submittedName>
        <fullName evidence="1">Uncharacterized protein</fullName>
    </submittedName>
</protein>
<dbReference type="EMBL" id="JNFF01000015">
    <property type="protein sequence ID" value="KEQ31458.1"/>
    <property type="molecule type" value="Genomic_DNA"/>
</dbReference>
<name>A0A081PL85_9SPHI</name>
<evidence type="ECO:0000313" key="2">
    <source>
        <dbReference type="Proteomes" id="UP000028007"/>
    </source>
</evidence>
<accession>A0A081PL85</accession>
<dbReference type="AlphaFoldDB" id="A0A081PL85"/>
<organism evidence="1 2">
    <name type="scientific">Pedobacter antarcticus 4BY</name>
    <dbReference type="NCBI Taxonomy" id="1358423"/>
    <lineage>
        <taxon>Bacteria</taxon>
        <taxon>Pseudomonadati</taxon>
        <taxon>Bacteroidota</taxon>
        <taxon>Sphingobacteriia</taxon>
        <taxon>Sphingobacteriales</taxon>
        <taxon>Sphingobacteriaceae</taxon>
        <taxon>Pedobacter</taxon>
    </lineage>
</organism>
<gene>
    <name evidence="1" type="ORF">N180_10730</name>
</gene>
<proteinExistence type="predicted"/>
<evidence type="ECO:0000313" key="1">
    <source>
        <dbReference type="EMBL" id="KEQ31458.1"/>
    </source>
</evidence>
<reference evidence="1 2" key="1">
    <citation type="journal article" date="1992" name="Int. J. Syst. Bacteriol.">
        <title>Sphingobacterium antarcticus sp. nov. a Psychrotrophic Bacterium from the Soils of Schirmacher Oasis, Antarctica.</title>
        <authorList>
            <person name="Shivaji S."/>
            <person name="Ray M.K."/>
            <person name="Rao N.S."/>
            <person name="Saiserr L."/>
            <person name="Jagannadham M.V."/>
            <person name="Kumar G.S."/>
            <person name="Reddy G."/>
            <person name="Bhargava P.M."/>
        </authorList>
    </citation>
    <scope>NUCLEOTIDE SEQUENCE [LARGE SCALE GENOMIC DNA]</scope>
    <source>
        <strain evidence="1 2">4BY</strain>
    </source>
</reference>
<sequence length="79" mass="9077">MHNTNLLGFRYRLRFFLLQKKGFFLLDVSHLSDSNVNQLNISPGGPASSNVWNGCKFTHKKNPAGHERTCRIINQTNYL</sequence>
<dbReference type="Proteomes" id="UP000028007">
    <property type="component" value="Unassembled WGS sequence"/>
</dbReference>